<dbReference type="AlphaFoldDB" id="I4C8Y7"/>
<protein>
    <recommendedName>
        <fullName evidence="3">SprT-like domain-containing protein</fullName>
    </recommendedName>
</protein>
<reference evidence="2" key="1">
    <citation type="submission" date="2012-06" db="EMBL/GenBank/DDBJ databases">
        <title>Complete sequence of chromosome of Desulfomonile tiedjei DSM 6799.</title>
        <authorList>
            <person name="Lucas S."/>
            <person name="Copeland A."/>
            <person name="Lapidus A."/>
            <person name="Glavina del Rio T."/>
            <person name="Dalin E."/>
            <person name="Tice H."/>
            <person name="Bruce D."/>
            <person name="Goodwin L."/>
            <person name="Pitluck S."/>
            <person name="Peters L."/>
            <person name="Ovchinnikova G."/>
            <person name="Zeytun A."/>
            <person name="Lu M."/>
            <person name="Kyrpides N."/>
            <person name="Mavromatis K."/>
            <person name="Ivanova N."/>
            <person name="Brettin T."/>
            <person name="Detter J.C."/>
            <person name="Han C."/>
            <person name="Larimer F."/>
            <person name="Land M."/>
            <person name="Hauser L."/>
            <person name="Markowitz V."/>
            <person name="Cheng J.-F."/>
            <person name="Hugenholtz P."/>
            <person name="Woyke T."/>
            <person name="Wu D."/>
            <person name="Spring S."/>
            <person name="Schroeder M."/>
            <person name="Brambilla E."/>
            <person name="Klenk H.-P."/>
            <person name="Eisen J.A."/>
        </authorList>
    </citation>
    <scope>NUCLEOTIDE SEQUENCE [LARGE SCALE GENOMIC DNA]</scope>
    <source>
        <strain evidence="2">ATCC 49306 / DSM 6799 / DCB-1</strain>
    </source>
</reference>
<sequence length="190" mass="22280">MNTVKAEYDYIRSTFFPKWNRKGEWKLEIVPRFEDTNDEGFCDWTTKTIKICANPEMPIQVLLIHEIAHAVSRCRDAHQTPWLTRMEKAAKKADTIGMKDLAQMIRNDRELYTDVPVFRPSLIYNAITDAVVAAPQADFDQIINHVNEYHGNYSKQEFLKKFKRARQVYEKKKKEVLQQRGSVLTKTPTK</sequence>
<name>I4C8Y7_DESTA</name>
<dbReference type="Proteomes" id="UP000006055">
    <property type="component" value="Chromosome"/>
</dbReference>
<dbReference type="KEGG" id="dti:Desti_3373"/>
<evidence type="ECO:0000313" key="2">
    <source>
        <dbReference type="Proteomes" id="UP000006055"/>
    </source>
</evidence>
<dbReference type="HOGENOM" id="CLU_1425928_0_0_7"/>
<accession>I4C8Y7</accession>
<organism evidence="1 2">
    <name type="scientific">Desulfomonile tiedjei (strain ATCC 49306 / DSM 6799 / DCB-1)</name>
    <dbReference type="NCBI Taxonomy" id="706587"/>
    <lineage>
        <taxon>Bacteria</taxon>
        <taxon>Pseudomonadati</taxon>
        <taxon>Thermodesulfobacteriota</taxon>
        <taxon>Desulfomonilia</taxon>
        <taxon>Desulfomonilales</taxon>
        <taxon>Desulfomonilaceae</taxon>
        <taxon>Desulfomonile</taxon>
    </lineage>
</organism>
<evidence type="ECO:0008006" key="3">
    <source>
        <dbReference type="Google" id="ProtNLM"/>
    </source>
</evidence>
<keyword evidence="2" id="KW-1185">Reference proteome</keyword>
<dbReference type="STRING" id="706587.Desti_3373"/>
<dbReference type="RefSeq" id="WP_014811162.1">
    <property type="nucleotide sequence ID" value="NC_018025.1"/>
</dbReference>
<evidence type="ECO:0000313" key="1">
    <source>
        <dbReference type="EMBL" id="AFM26028.1"/>
    </source>
</evidence>
<proteinExistence type="predicted"/>
<dbReference type="EMBL" id="CP003360">
    <property type="protein sequence ID" value="AFM26028.1"/>
    <property type="molecule type" value="Genomic_DNA"/>
</dbReference>
<gene>
    <name evidence="1" type="ordered locus">Desti_3373</name>
</gene>
<dbReference type="OrthoDB" id="9986089at2"/>